<dbReference type="SUPFAM" id="SSF88946">
    <property type="entry name" value="Sigma2 domain of RNA polymerase sigma factors"/>
    <property type="match status" value="1"/>
</dbReference>
<sequence length="220" mass="24667">MDLIQRCQAGDQEALAALFRQYANLVYKTAYLLLGDAQAAEDALQEVFLKVYRSLGTFEPEKGAFTTWLKDRKVNLNVSRDKFFKAMKALGIEATQSREYDRKRVYMGYKCHSVTCVQPPLLAEKQCETRGGVQCAISDFGKQGEFQQCDNVTPQVGNVTTSHPLTKVKVLVDIPYVIIGVDGKTYGPFRAGDVAEIPRENALLLAHRGLVEILDQDDRR</sequence>
<evidence type="ECO:0000313" key="7">
    <source>
        <dbReference type="EMBL" id="KUO40626.1"/>
    </source>
</evidence>
<dbReference type="GO" id="GO:0006352">
    <property type="term" value="P:DNA-templated transcription initiation"/>
    <property type="evidence" value="ECO:0007669"/>
    <property type="project" value="InterPro"/>
</dbReference>
<dbReference type="GO" id="GO:0003677">
    <property type="term" value="F:DNA binding"/>
    <property type="evidence" value="ECO:0007669"/>
    <property type="project" value="UniProtKB-KW"/>
</dbReference>
<gene>
    <name evidence="7" type="ORF">APZ16_04415</name>
</gene>
<feature type="domain" description="Gins51 C-terminal" evidence="6">
    <location>
        <begin position="167"/>
        <end position="209"/>
    </location>
</feature>
<dbReference type="AlphaFoldDB" id="A0A147JVS3"/>
<evidence type="ECO:0000256" key="1">
    <source>
        <dbReference type="ARBA" id="ARBA00023015"/>
    </source>
</evidence>
<keyword evidence="4" id="KW-0804">Transcription</keyword>
<dbReference type="InterPro" id="IPR039425">
    <property type="entry name" value="RNA_pol_sigma-70-like"/>
</dbReference>
<dbReference type="PANTHER" id="PTHR43133:SF8">
    <property type="entry name" value="RNA POLYMERASE SIGMA FACTOR HI_1459-RELATED"/>
    <property type="match status" value="1"/>
</dbReference>
<keyword evidence="3" id="KW-0238">DNA-binding</keyword>
<dbReference type="InterPro" id="IPR054314">
    <property type="entry name" value="Gins51_C"/>
</dbReference>
<dbReference type="EMBL" id="LQMQ01000038">
    <property type="protein sequence ID" value="KUO40626.1"/>
    <property type="molecule type" value="Genomic_DNA"/>
</dbReference>
<keyword evidence="2" id="KW-0731">Sigma factor</keyword>
<evidence type="ECO:0000259" key="5">
    <source>
        <dbReference type="Pfam" id="PF04542"/>
    </source>
</evidence>
<evidence type="ECO:0000256" key="2">
    <source>
        <dbReference type="ARBA" id="ARBA00023082"/>
    </source>
</evidence>
<comment type="caution">
    <text evidence="7">The sequence shown here is derived from an EMBL/GenBank/DDBJ whole genome shotgun (WGS) entry which is preliminary data.</text>
</comment>
<dbReference type="Pfam" id="PF04542">
    <property type="entry name" value="Sigma70_r2"/>
    <property type="match status" value="1"/>
</dbReference>
<dbReference type="Gene3D" id="1.10.1740.10">
    <property type="match status" value="1"/>
</dbReference>
<dbReference type="PANTHER" id="PTHR43133">
    <property type="entry name" value="RNA POLYMERASE ECF-TYPE SIGMA FACTO"/>
    <property type="match status" value="1"/>
</dbReference>
<evidence type="ECO:0000259" key="6">
    <source>
        <dbReference type="Pfam" id="PF22090"/>
    </source>
</evidence>
<reference evidence="7 8" key="1">
    <citation type="journal article" date="2016" name="Nat. Microbiol.">
        <title>Genomic inference of the metabolism of cosmopolitan subsurface Archaea, Hadesarchaea.</title>
        <authorList>
            <person name="Baker B.J."/>
            <person name="Saw J.H."/>
            <person name="Lind A.E."/>
            <person name="Lazar C.S."/>
            <person name="Hinrichs K.-U."/>
            <person name="Teske A.P."/>
            <person name="Ettema T.J."/>
        </authorList>
    </citation>
    <scope>NUCLEOTIDE SEQUENCE [LARGE SCALE GENOMIC DNA]</scope>
</reference>
<dbReference type="InterPro" id="IPR013325">
    <property type="entry name" value="RNA_pol_sigma_r2"/>
</dbReference>
<keyword evidence="1" id="KW-0805">Transcription regulation</keyword>
<proteinExistence type="predicted"/>
<evidence type="ECO:0000256" key="4">
    <source>
        <dbReference type="ARBA" id="ARBA00023163"/>
    </source>
</evidence>
<organism evidence="7 8">
    <name type="scientific">Hadarchaeum yellowstonense</name>
    <dbReference type="NCBI Taxonomy" id="1776334"/>
    <lineage>
        <taxon>Archaea</taxon>
        <taxon>Methanobacteriati</taxon>
        <taxon>Candidatus Hadarchaeota</taxon>
        <taxon>Candidatus Hadarchaeia</taxon>
        <taxon>Candidatus Hadarchaeales</taxon>
        <taxon>Candidatus Hadarchaeaceae</taxon>
        <taxon>Candidatus Hadarchaeum</taxon>
    </lineage>
</organism>
<dbReference type="Proteomes" id="UP000074294">
    <property type="component" value="Unassembled WGS sequence"/>
</dbReference>
<evidence type="ECO:0000256" key="3">
    <source>
        <dbReference type="ARBA" id="ARBA00023125"/>
    </source>
</evidence>
<name>A0A147JVS3_HADYE</name>
<dbReference type="Pfam" id="PF22090">
    <property type="entry name" value="Gins51_C"/>
    <property type="match status" value="1"/>
</dbReference>
<accession>A0A147JVS3</accession>
<protein>
    <submittedName>
        <fullName evidence="7">Uncharacterized protein</fullName>
    </submittedName>
</protein>
<feature type="domain" description="RNA polymerase sigma-70 region 2" evidence="5">
    <location>
        <begin position="18"/>
        <end position="69"/>
    </location>
</feature>
<evidence type="ECO:0000313" key="8">
    <source>
        <dbReference type="Proteomes" id="UP000074294"/>
    </source>
</evidence>
<dbReference type="Gene3D" id="3.40.5.50">
    <property type="match status" value="1"/>
</dbReference>
<dbReference type="CDD" id="cd21695">
    <property type="entry name" value="GINS_B_archaea_Gins51"/>
    <property type="match status" value="1"/>
</dbReference>
<dbReference type="GO" id="GO:0016987">
    <property type="term" value="F:sigma factor activity"/>
    <property type="evidence" value="ECO:0007669"/>
    <property type="project" value="UniProtKB-KW"/>
</dbReference>
<dbReference type="InterPro" id="IPR007627">
    <property type="entry name" value="RNA_pol_sigma70_r2"/>
</dbReference>